<name>A0A0F4TZ50_PSEFL</name>
<keyword evidence="2" id="KW-0560">Oxidoreductase</keyword>
<dbReference type="CDD" id="cd08243">
    <property type="entry name" value="quinone_oxidoreductase_like_1"/>
    <property type="match status" value="1"/>
</dbReference>
<dbReference type="GO" id="GO:0070402">
    <property type="term" value="F:NADPH binding"/>
    <property type="evidence" value="ECO:0007669"/>
    <property type="project" value="TreeGrafter"/>
</dbReference>
<dbReference type="Proteomes" id="UP000033588">
    <property type="component" value="Unassembled WGS sequence"/>
</dbReference>
<evidence type="ECO:0000259" key="3">
    <source>
        <dbReference type="SMART" id="SM00829"/>
    </source>
</evidence>
<sequence>MKAYVIEQPGGPEVLQLRDIPSPEPAPDEVQIRVRAFGLNRAETYLRAGKMGDITTPRVPGIEAVGEVIHDPAGVLRTGQRVATAMGGMQFSRNGSYAEQVTVLRNNVISLDDTSLSWEELATLPEAYLTAWGALDKSLAIQHGQTLLVRGGTSSVGQAAITYAKARGLIVIATTRSSANTQRLYEIGADEVVIDSGDIAQRIREVAPQGVDAALEVVGATTLRDTIKTLRPFGAVSVIGLLGGPPVVEQFHLIQDLPGGTRLNFFPSGLLGTPALPLQDTPLPWLAKELAAKRMPSIHTRTFAFDEVRHAHRLMESDRALGKLVVLL</sequence>
<dbReference type="InterPro" id="IPR036291">
    <property type="entry name" value="NAD(P)-bd_dom_sf"/>
</dbReference>
<dbReference type="OrthoDB" id="9785812at2"/>
<gene>
    <name evidence="4" type="ORF">VC35_06455</name>
</gene>
<dbReference type="PATRIC" id="fig|294.132.peg.5884"/>
<accession>A0A0F4TZ50</accession>
<feature type="domain" description="Enoyl reductase (ER)" evidence="3">
    <location>
        <begin position="10"/>
        <end position="326"/>
    </location>
</feature>
<organism evidence="4 5">
    <name type="scientific">Pseudomonas fluorescens</name>
    <dbReference type="NCBI Taxonomy" id="294"/>
    <lineage>
        <taxon>Bacteria</taxon>
        <taxon>Pseudomonadati</taxon>
        <taxon>Pseudomonadota</taxon>
        <taxon>Gammaproteobacteria</taxon>
        <taxon>Pseudomonadales</taxon>
        <taxon>Pseudomonadaceae</taxon>
        <taxon>Pseudomonas</taxon>
    </lineage>
</organism>
<dbReference type="AlphaFoldDB" id="A0A0F4TZ50"/>
<dbReference type="GO" id="GO:0016651">
    <property type="term" value="F:oxidoreductase activity, acting on NAD(P)H"/>
    <property type="evidence" value="ECO:0007669"/>
    <property type="project" value="TreeGrafter"/>
</dbReference>
<dbReference type="EMBL" id="LACC01000009">
    <property type="protein sequence ID" value="KJZ49364.1"/>
    <property type="molecule type" value="Genomic_DNA"/>
</dbReference>
<dbReference type="SMART" id="SM00829">
    <property type="entry name" value="PKS_ER"/>
    <property type="match status" value="1"/>
</dbReference>
<dbReference type="Pfam" id="PF00107">
    <property type="entry name" value="ADH_zinc_N"/>
    <property type="match status" value="1"/>
</dbReference>
<dbReference type="SUPFAM" id="SSF50129">
    <property type="entry name" value="GroES-like"/>
    <property type="match status" value="1"/>
</dbReference>
<dbReference type="PANTHER" id="PTHR48106:SF18">
    <property type="entry name" value="QUINONE OXIDOREDUCTASE PIG3"/>
    <property type="match status" value="1"/>
</dbReference>
<dbReference type="Gene3D" id="3.90.180.10">
    <property type="entry name" value="Medium-chain alcohol dehydrogenases, catalytic domain"/>
    <property type="match status" value="1"/>
</dbReference>
<protein>
    <submittedName>
        <fullName evidence="4">Alcohol dehydrogenase</fullName>
    </submittedName>
</protein>
<dbReference type="SUPFAM" id="SSF51735">
    <property type="entry name" value="NAD(P)-binding Rossmann-fold domains"/>
    <property type="match status" value="1"/>
</dbReference>
<evidence type="ECO:0000313" key="4">
    <source>
        <dbReference type="EMBL" id="KJZ49364.1"/>
    </source>
</evidence>
<reference evidence="4 5" key="1">
    <citation type="submission" date="2015-03" db="EMBL/GenBank/DDBJ databases">
        <title>Comparative genomics of Pseudomonas insights into diversity of traits involved in vanlence and defense.</title>
        <authorList>
            <person name="Qin Y."/>
        </authorList>
    </citation>
    <scope>NUCLEOTIDE SEQUENCE [LARGE SCALE GENOMIC DNA]</scope>
    <source>
        <strain evidence="4 5">C8</strain>
    </source>
</reference>
<dbReference type="InterPro" id="IPR013149">
    <property type="entry name" value="ADH-like_C"/>
</dbReference>
<dbReference type="InterPro" id="IPR020843">
    <property type="entry name" value="ER"/>
</dbReference>
<keyword evidence="1" id="KW-0521">NADP</keyword>
<evidence type="ECO:0000256" key="2">
    <source>
        <dbReference type="ARBA" id="ARBA00023002"/>
    </source>
</evidence>
<comment type="caution">
    <text evidence="4">The sequence shown here is derived from an EMBL/GenBank/DDBJ whole genome shotgun (WGS) entry which is preliminary data.</text>
</comment>
<dbReference type="RefSeq" id="WP_046038577.1">
    <property type="nucleotide sequence ID" value="NZ_LACC01000009.1"/>
</dbReference>
<dbReference type="Pfam" id="PF08240">
    <property type="entry name" value="ADH_N"/>
    <property type="match status" value="1"/>
</dbReference>
<evidence type="ECO:0000313" key="5">
    <source>
        <dbReference type="Proteomes" id="UP000033588"/>
    </source>
</evidence>
<evidence type="ECO:0000256" key="1">
    <source>
        <dbReference type="ARBA" id="ARBA00022857"/>
    </source>
</evidence>
<proteinExistence type="predicted"/>
<dbReference type="InterPro" id="IPR011032">
    <property type="entry name" value="GroES-like_sf"/>
</dbReference>
<dbReference type="InterPro" id="IPR013154">
    <property type="entry name" value="ADH-like_N"/>
</dbReference>
<dbReference type="PANTHER" id="PTHR48106">
    <property type="entry name" value="QUINONE OXIDOREDUCTASE PIG3-RELATED"/>
    <property type="match status" value="1"/>
</dbReference>
<dbReference type="Gene3D" id="3.40.50.720">
    <property type="entry name" value="NAD(P)-binding Rossmann-like Domain"/>
    <property type="match status" value="1"/>
</dbReference>